<name>A0A167EJ17_9ASCO</name>
<dbReference type="NCBIfam" id="TIGR01691">
    <property type="entry name" value="enolase-ppase"/>
    <property type="match status" value="1"/>
</dbReference>
<dbReference type="InterPro" id="IPR023943">
    <property type="entry name" value="Enolase-ppase_E1"/>
</dbReference>
<dbReference type="Gene3D" id="1.10.720.60">
    <property type="match status" value="1"/>
</dbReference>
<dbReference type="Gene3D" id="3.40.50.1000">
    <property type="entry name" value="HAD superfamily/HAD-like"/>
    <property type="match status" value="1"/>
</dbReference>
<protein>
    <submittedName>
        <fullName evidence="4">Putative acireductone synthase UTR4</fullName>
    </submittedName>
</protein>
<proteinExistence type="predicted"/>
<dbReference type="GO" id="GO:0019509">
    <property type="term" value="P:L-methionine salvage from methylthioadenosine"/>
    <property type="evidence" value="ECO:0007669"/>
    <property type="project" value="EnsemblFungi"/>
</dbReference>
<dbReference type="NCBIfam" id="TIGR01509">
    <property type="entry name" value="HAD-SF-IA-v3"/>
    <property type="match status" value="1"/>
</dbReference>
<gene>
    <name evidence="4" type="primary">UTR4</name>
    <name evidence="4" type="ORF">AWJ20_5096</name>
</gene>
<evidence type="ECO:0000256" key="1">
    <source>
        <dbReference type="ARBA" id="ARBA00022605"/>
    </source>
</evidence>
<dbReference type="AlphaFoldDB" id="A0A167EJ17"/>
<dbReference type="Proteomes" id="UP000189580">
    <property type="component" value="Chromosome d"/>
</dbReference>
<dbReference type="PRINTS" id="PR00413">
    <property type="entry name" value="HADHALOGNASE"/>
</dbReference>
<dbReference type="InterPro" id="IPR036412">
    <property type="entry name" value="HAD-like_sf"/>
</dbReference>
<organism evidence="4 5">
    <name type="scientific">Sugiyamaella lignohabitans</name>
    <dbReference type="NCBI Taxonomy" id="796027"/>
    <lineage>
        <taxon>Eukaryota</taxon>
        <taxon>Fungi</taxon>
        <taxon>Dikarya</taxon>
        <taxon>Ascomycota</taxon>
        <taxon>Saccharomycotina</taxon>
        <taxon>Dipodascomycetes</taxon>
        <taxon>Dipodascales</taxon>
        <taxon>Trichomonascaceae</taxon>
        <taxon>Sugiyamaella</taxon>
    </lineage>
</organism>
<dbReference type="PANTHER" id="PTHR20371">
    <property type="entry name" value="ENOLASE-PHOSPHATASE E1"/>
    <property type="match status" value="1"/>
</dbReference>
<dbReference type="GeneID" id="30037300"/>
<keyword evidence="2" id="KW-0378">Hydrolase</keyword>
<dbReference type="SFLD" id="SFLDG01129">
    <property type="entry name" value="C1.5:_HAD__Beta-PGM__Phosphata"/>
    <property type="match status" value="1"/>
</dbReference>
<dbReference type="RefSeq" id="XP_018736615.1">
    <property type="nucleotide sequence ID" value="XM_018882215.1"/>
</dbReference>
<dbReference type="KEGG" id="slb:AWJ20_5096"/>
<reference evidence="4 5" key="1">
    <citation type="submission" date="2016-02" db="EMBL/GenBank/DDBJ databases">
        <title>Complete genome sequence and transcriptome regulation of the pentose utilising yeast Sugiyamaella lignohabitans.</title>
        <authorList>
            <person name="Bellasio M."/>
            <person name="Peymann A."/>
            <person name="Valli M."/>
            <person name="Sipitzky M."/>
            <person name="Graf A."/>
            <person name="Sauer M."/>
            <person name="Marx H."/>
            <person name="Mattanovich D."/>
        </authorList>
    </citation>
    <scope>NUCLEOTIDE SEQUENCE [LARGE SCALE GENOMIC DNA]</scope>
    <source>
        <strain evidence="4 5">CBS 10342</strain>
    </source>
</reference>
<dbReference type="Pfam" id="PF00702">
    <property type="entry name" value="Hydrolase"/>
    <property type="match status" value="1"/>
</dbReference>
<dbReference type="SFLD" id="SFLDG01133">
    <property type="entry name" value="C1.5.4:_Enolase-phosphatase_Li"/>
    <property type="match status" value="1"/>
</dbReference>
<dbReference type="GO" id="GO:0000287">
    <property type="term" value="F:magnesium ion binding"/>
    <property type="evidence" value="ECO:0007669"/>
    <property type="project" value="InterPro"/>
</dbReference>
<evidence type="ECO:0000256" key="3">
    <source>
        <dbReference type="ARBA" id="ARBA00023167"/>
    </source>
</evidence>
<dbReference type="CDD" id="cd01629">
    <property type="entry name" value="HAD_EP"/>
    <property type="match status" value="1"/>
</dbReference>
<dbReference type="SUPFAM" id="SSF56784">
    <property type="entry name" value="HAD-like"/>
    <property type="match status" value="1"/>
</dbReference>
<dbReference type="SFLD" id="SFLDS00003">
    <property type="entry name" value="Haloacid_Dehalogenase"/>
    <property type="match status" value="1"/>
</dbReference>
<accession>A0A167EJ17</accession>
<keyword evidence="3" id="KW-0486">Methionine biosynthesis</keyword>
<dbReference type="PANTHER" id="PTHR20371:SF1">
    <property type="entry name" value="ENOLASE-PHOSPHATASE E1"/>
    <property type="match status" value="1"/>
</dbReference>
<evidence type="ECO:0000313" key="4">
    <source>
        <dbReference type="EMBL" id="ANB14138.1"/>
    </source>
</evidence>
<keyword evidence="5" id="KW-1185">Reference proteome</keyword>
<keyword evidence="1" id="KW-0028">Amino-acid biosynthesis</keyword>
<dbReference type="GO" id="GO:0043874">
    <property type="term" value="F:acireductone synthase activity"/>
    <property type="evidence" value="ECO:0007669"/>
    <property type="project" value="InterPro"/>
</dbReference>
<evidence type="ECO:0000313" key="5">
    <source>
        <dbReference type="Proteomes" id="UP000189580"/>
    </source>
</evidence>
<dbReference type="EMBL" id="CP014502">
    <property type="protein sequence ID" value="ANB14138.1"/>
    <property type="molecule type" value="Genomic_DNA"/>
</dbReference>
<dbReference type="InterPro" id="IPR023214">
    <property type="entry name" value="HAD_sf"/>
</dbReference>
<dbReference type="OrthoDB" id="272500at2759"/>
<sequence length="244" mass="26829">MVRARAVVFDIEGTVCPISFVKEVLFPYAVQKIHSLVRDLPASSFPLSSSSDNVLISQYLSQFPSEYTGDAKSLLDHIDDLVARDVKASYLKTLQGYLWKSGYDSGEIKAPVYPDAVSHIQKWAKSLPSDGGVYIYSSGSVAAQILLFAHCEPDLDLTPYLKDYFDTVNAGQKVVPDSYNTIAKKIGLPASDILFFTDNTNEIDAAQKAGWQTTLVVRPGNAPFDDSYRSKTTVITSLDQVDLN</sequence>
<evidence type="ECO:0000256" key="2">
    <source>
        <dbReference type="ARBA" id="ARBA00022801"/>
    </source>
</evidence>
<dbReference type="InterPro" id="IPR006439">
    <property type="entry name" value="HAD-SF_hydro_IA"/>
</dbReference>